<evidence type="ECO:0000256" key="1">
    <source>
        <dbReference type="ARBA" id="ARBA00004141"/>
    </source>
</evidence>
<feature type="transmembrane region" description="Helical" evidence="8">
    <location>
        <begin position="99"/>
        <end position="123"/>
    </location>
</feature>
<sequence length="436" mass="43407">MLYFTHVAVALAVVLSIAVLGRAVARLLRQPEVVGEIVVGLLAGPAALALLGPGAFEAALPDAVLEALTFVAKAGLVLFLVGLAHGLHGDSAGPPGRTTAWVSAGSLVLPLLSGAALAGWVVATGDPAVRGSAPLPAFFLMVMVAMSITAVPVMARVLADRGMSESAAGRLALTSAILIDSIGWLLLTVAVAAGAGTVAGVLSSGAAVVLGVACALAVRYGLRTPAAGRMLLKLPRCAAALLGTAALLVAFGMEHLGMTAILGSALIGLAIPGGTSTPWAGAVATVSRAGRALVPAFFVVTGVTVLTEALTTASWTLIVLTVVLGTLGKVLGGYGGARLSGSPPLVAGRIGVLMNTRGLTELIVLQAGVSAGLLTAPLTLALIVMALATTVMTGPLLLLLDRAADGRTEARRGLRPLPAERPAPTEIPVPTESGAR</sequence>
<protein>
    <submittedName>
        <fullName evidence="10">Cation:proton antiporter</fullName>
    </submittedName>
</protein>
<evidence type="ECO:0000256" key="3">
    <source>
        <dbReference type="ARBA" id="ARBA00022692"/>
    </source>
</evidence>
<keyword evidence="2" id="KW-0813">Transport</keyword>
<evidence type="ECO:0000256" key="8">
    <source>
        <dbReference type="SAM" id="Phobius"/>
    </source>
</evidence>
<keyword evidence="11" id="KW-1185">Reference proteome</keyword>
<dbReference type="Gene3D" id="1.20.1530.20">
    <property type="match status" value="1"/>
</dbReference>
<evidence type="ECO:0000256" key="7">
    <source>
        <dbReference type="SAM" id="MobiDB-lite"/>
    </source>
</evidence>
<evidence type="ECO:0000256" key="5">
    <source>
        <dbReference type="ARBA" id="ARBA00023065"/>
    </source>
</evidence>
<feature type="transmembrane region" description="Helical" evidence="8">
    <location>
        <begin position="259"/>
        <end position="280"/>
    </location>
</feature>
<dbReference type="InterPro" id="IPR006153">
    <property type="entry name" value="Cation/H_exchanger_TM"/>
</dbReference>
<organism evidence="10 11">
    <name type="scientific">Streptomyces durocortorensis</name>
    <dbReference type="NCBI Taxonomy" id="2811104"/>
    <lineage>
        <taxon>Bacteria</taxon>
        <taxon>Bacillati</taxon>
        <taxon>Actinomycetota</taxon>
        <taxon>Actinomycetes</taxon>
        <taxon>Kitasatosporales</taxon>
        <taxon>Streptomycetaceae</taxon>
        <taxon>Streptomyces</taxon>
    </lineage>
</organism>
<feature type="transmembrane region" description="Helical" evidence="8">
    <location>
        <begin position="171"/>
        <end position="195"/>
    </location>
</feature>
<evidence type="ECO:0000256" key="4">
    <source>
        <dbReference type="ARBA" id="ARBA00022989"/>
    </source>
</evidence>
<evidence type="ECO:0000259" key="9">
    <source>
        <dbReference type="Pfam" id="PF00999"/>
    </source>
</evidence>
<reference evidence="10 11" key="1">
    <citation type="submission" date="2023-09" db="EMBL/GenBank/DDBJ databases">
        <title>Genome completion map analysis of the actinomycetes C11-1.</title>
        <authorList>
            <person name="Qin P."/>
            <person name="Guan P."/>
        </authorList>
    </citation>
    <scope>NUCLEOTIDE SEQUENCE [LARGE SCALE GENOMIC DNA]</scope>
    <source>
        <strain evidence="10 11">C11-1</strain>
    </source>
</reference>
<feature type="transmembrane region" description="Helical" evidence="8">
    <location>
        <begin position="292"/>
        <end position="311"/>
    </location>
</feature>
<evidence type="ECO:0000313" key="11">
    <source>
        <dbReference type="Proteomes" id="UP001303236"/>
    </source>
</evidence>
<proteinExistence type="predicted"/>
<keyword evidence="6 8" id="KW-0472">Membrane</keyword>
<feature type="transmembrane region" description="Helical" evidence="8">
    <location>
        <begin position="201"/>
        <end position="222"/>
    </location>
</feature>
<dbReference type="PANTHER" id="PTHR32468:SF0">
    <property type="entry name" value="K(+)_H(+) ANTIPORTER 1"/>
    <property type="match status" value="1"/>
</dbReference>
<dbReference type="Proteomes" id="UP001303236">
    <property type="component" value="Chromosome"/>
</dbReference>
<evidence type="ECO:0000256" key="6">
    <source>
        <dbReference type="ARBA" id="ARBA00023136"/>
    </source>
</evidence>
<feature type="transmembrane region" description="Helical" evidence="8">
    <location>
        <begin position="380"/>
        <end position="400"/>
    </location>
</feature>
<dbReference type="PANTHER" id="PTHR32468">
    <property type="entry name" value="CATION/H + ANTIPORTER"/>
    <property type="match status" value="1"/>
</dbReference>
<keyword evidence="3 8" id="KW-0812">Transmembrane</keyword>
<dbReference type="Pfam" id="PF00999">
    <property type="entry name" value="Na_H_Exchanger"/>
    <property type="match status" value="1"/>
</dbReference>
<dbReference type="InterPro" id="IPR038770">
    <property type="entry name" value="Na+/solute_symporter_sf"/>
</dbReference>
<feature type="region of interest" description="Disordered" evidence="7">
    <location>
        <begin position="411"/>
        <end position="436"/>
    </location>
</feature>
<accession>A0ABY9VVR1</accession>
<name>A0ABY9VVR1_9ACTN</name>
<evidence type="ECO:0000313" key="10">
    <source>
        <dbReference type="EMBL" id="WNF28014.1"/>
    </source>
</evidence>
<feature type="domain" description="Cation/H+ exchanger transmembrane" evidence="9">
    <location>
        <begin position="16"/>
        <end position="397"/>
    </location>
</feature>
<feature type="transmembrane region" description="Helical" evidence="8">
    <location>
        <begin position="234"/>
        <end position="253"/>
    </location>
</feature>
<evidence type="ECO:0000256" key="2">
    <source>
        <dbReference type="ARBA" id="ARBA00022448"/>
    </source>
</evidence>
<feature type="transmembrane region" description="Helical" evidence="8">
    <location>
        <begin position="68"/>
        <end position="87"/>
    </location>
</feature>
<dbReference type="EMBL" id="CP134500">
    <property type="protein sequence ID" value="WNF28014.1"/>
    <property type="molecule type" value="Genomic_DNA"/>
</dbReference>
<gene>
    <name evidence="10" type="ORF">RI138_14900</name>
</gene>
<feature type="transmembrane region" description="Helical" evidence="8">
    <location>
        <begin position="6"/>
        <end position="25"/>
    </location>
</feature>
<feature type="transmembrane region" description="Helical" evidence="8">
    <location>
        <begin position="135"/>
        <end position="159"/>
    </location>
</feature>
<keyword evidence="5" id="KW-0406">Ion transport</keyword>
<dbReference type="InterPro" id="IPR050794">
    <property type="entry name" value="CPA2_transporter"/>
</dbReference>
<keyword evidence="4 8" id="KW-1133">Transmembrane helix</keyword>
<feature type="transmembrane region" description="Helical" evidence="8">
    <location>
        <begin position="37"/>
        <end position="56"/>
    </location>
</feature>
<comment type="subcellular location">
    <subcellularLocation>
        <location evidence="1">Membrane</location>
        <topology evidence="1">Multi-pass membrane protein</topology>
    </subcellularLocation>
</comment>